<dbReference type="Proteomes" id="UP000799118">
    <property type="component" value="Unassembled WGS sequence"/>
</dbReference>
<dbReference type="Gene3D" id="3.80.10.10">
    <property type="entry name" value="Ribonuclease Inhibitor"/>
    <property type="match status" value="1"/>
</dbReference>
<name>A0A6A4HQL1_9AGAR</name>
<keyword evidence="2" id="KW-1185">Reference proteome</keyword>
<dbReference type="EMBL" id="ML769462">
    <property type="protein sequence ID" value="KAE9399991.1"/>
    <property type="molecule type" value="Genomic_DNA"/>
</dbReference>
<dbReference type="InterPro" id="IPR032675">
    <property type="entry name" value="LRR_dom_sf"/>
</dbReference>
<evidence type="ECO:0000313" key="1">
    <source>
        <dbReference type="EMBL" id="KAE9399991.1"/>
    </source>
</evidence>
<proteinExistence type="predicted"/>
<evidence type="ECO:0000313" key="2">
    <source>
        <dbReference type="Proteomes" id="UP000799118"/>
    </source>
</evidence>
<organism evidence="1 2">
    <name type="scientific">Gymnopus androsaceus JB14</name>
    <dbReference type="NCBI Taxonomy" id="1447944"/>
    <lineage>
        <taxon>Eukaryota</taxon>
        <taxon>Fungi</taxon>
        <taxon>Dikarya</taxon>
        <taxon>Basidiomycota</taxon>
        <taxon>Agaricomycotina</taxon>
        <taxon>Agaricomycetes</taxon>
        <taxon>Agaricomycetidae</taxon>
        <taxon>Agaricales</taxon>
        <taxon>Marasmiineae</taxon>
        <taxon>Omphalotaceae</taxon>
        <taxon>Gymnopus</taxon>
    </lineage>
</organism>
<dbReference type="AlphaFoldDB" id="A0A6A4HQL1"/>
<sequence>MVLETSLRNYALPREITDRIIDDLREFPEALNACALVCSLWRPRSQWNIFRSISVMDKTLGFQSSSVSKMFDRLLACLRGSPGIGSFIEDLTIDCEERPDLAFSFIENLYRFPRLRVLCIRWLVLPRGLASRMDLEKFGRCIAQSAIRNLQSLTLHRVSFPGAYLHQFLDETHLHNLNHLAMYMVQVYDTDFLTNSGYHLPPSMSGLNPTSLKTLRVSSAGSAATAMQRLLVQFGAHLRGLQTLYCDDKDAAVLGQILRNCRLSLETLEVRLYPTISSSLDISPSSLPNLKHFRILTLINEWGKSQPSMEKSVLMLRKLRAVASVIQEIQFNVLSLRPDDRIDYKPANWAALDACFAALARDKPTLKNITVLIESEMSMEDEVYKRRRVEALTKCFPLSREIAIFHVVDFWLRRRQGITSRIIHSV</sequence>
<dbReference type="OrthoDB" id="2977329at2759"/>
<reference evidence="1" key="1">
    <citation type="journal article" date="2019" name="Environ. Microbiol.">
        <title>Fungal ecological strategies reflected in gene transcription - a case study of two litter decomposers.</title>
        <authorList>
            <person name="Barbi F."/>
            <person name="Kohler A."/>
            <person name="Barry K."/>
            <person name="Baskaran P."/>
            <person name="Daum C."/>
            <person name="Fauchery L."/>
            <person name="Ihrmark K."/>
            <person name="Kuo A."/>
            <person name="LaButti K."/>
            <person name="Lipzen A."/>
            <person name="Morin E."/>
            <person name="Grigoriev I.V."/>
            <person name="Henrissat B."/>
            <person name="Lindahl B."/>
            <person name="Martin F."/>
        </authorList>
    </citation>
    <scope>NUCLEOTIDE SEQUENCE</scope>
    <source>
        <strain evidence="1">JB14</strain>
    </source>
</reference>
<gene>
    <name evidence="1" type="ORF">BT96DRAFT_1019144</name>
</gene>
<evidence type="ECO:0008006" key="3">
    <source>
        <dbReference type="Google" id="ProtNLM"/>
    </source>
</evidence>
<dbReference type="SUPFAM" id="SSF52047">
    <property type="entry name" value="RNI-like"/>
    <property type="match status" value="1"/>
</dbReference>
<accession>A0A6A4HQL1</accession>
<protein>
    <recommendedName>
        <fullName evidence="3">F-box domain-containing protein</fullName>
    </recommendedName>
</protein>